<evidence type="ECO:0000313" key="3">
    <source>
        <dbReference type="Proteomes" id="UP000441399"/>
    </source>
</evidence>
<evidence type="ECO:0000313" key="2">
    <source>
        <dbReference type="EMBL" id="CAA0113079.1"/>
    </source>
</evidence>
<protein>
    <submittedName>
        <fullName evidence="1">Uncharacterized protein</fullName>
    </submittedName>
</protein>
<dbReference type="AlphaFoldDB" id="A0A5S9Q754"/>
<reference evidence="1 3" key="1">
    <citation type="submission" date="2019-11" db="EMBL/GenBank/DDBJ databases">
        <authorList>
            <person name="Holert J."/>
        </authorList>
    </citation>
    <scope>NUCLEOTIDE SEQUENCE [LARGE SCALE GENOMIC DNA]</scope>
    <source>
        <strain evidence="1">SB11_3</strain>
    </source>
</reference>
<sequence>MSLPSSTPTESLAALLAHCQSIDTQLQPSASGQVTLQFANISEDQLDRVKALLEELADESVEGMDYSPYFSAVEGSALYKPANPMLAIRQVSKTYDLDPERLGRQYRQSKKR</sequence>
<proteinExistence type="predicted"/>
<name>A0A5S9Q754_9GAMM</name>
<dbReference type="EMBL" id="CACSIO010000014">
    <property type="protein sequence ID" value="CAA0112833.1"/>
    <property type="molecule type" value="Genomic_DNA"/>
</dbReference>
<gene>
    <name evidence="1" type="ORF">OPDIPICF_04664</name>
    <name evidence="2" type="ORF">OPDIPICF_04685</name>
</gene>
<evidence type="ECO:0000313" key="1">
    <source>
        <dbReference type="EMBL" id="CAA0112833.1"/>
    </source>
</evidence>
<keyword evidence="3" id="KW-1185">Reference proteome</keyword>
<dbReference type="Proteomes" id="UP000441399">
    <property type="component" value="Unassembled WGS sequence"/>
</dbReference>
<accession>A0A5S9Q754</accession>
<dbReference type="EMBL" id="CACSIO010000015">
    <property type="protein sequence ID" value="CAA0113079.1"/>
    <property type="molecule type" value="Genomic_DNA"/>
</dbReference>
<organism evidence="1 3">
    <name type="scientific">BD1-7 clade bacterium</name>
    <dbReference type="NCBI Taxonomy" id="2029982"/>
    <lineage>
        <taxon>Bacteria</taxon>
        <taxon>Pseudomonadati</taxon>
        <taxon>Pseudomonadota</taxon>
        <taxon>Gammaproteobacteria</taxon>
        <taxon>Cellvibrionales</taxon>
        <taxon>Spongiibacteraceae</taxon>
        <taxon>BD1-7 clade</taxon>
    </lineage>
</organism>